<organism evidence="11 12">
    <name type="scientific">Leptospirillum ferrooxidans (strain C2-3)</name>
    <dbReference type="NCBI Taxonomy" id="1162668"/>
    <lineage>
        <taxon>Bacteria</taxon>
        <taxon>Pseudomonadati</taxon>
        <taxon>Nitrospirota</taxon>
        <taxon>Nitrospiria</taxon>
        <taxon>Nitrospirales</taxon>
        <taxon>Nitrospiraceae</taxon>
        <taxon>Leptospirillum</taxon>
    </lineage>
</organism>
<dbReference type="eggNOG" id="COG0651">
    <property type="taxonomic scope" value="Bacteria"/>
</dbReference>
<feature type="transmembrane region" description="Helical" evidence="8">
    <location>
        <begin position="489"/>
        <end position="509"/>
    </location>
</feature>
<dbReference type="InterPro" id="IPR001516">
    <property type="entry name" value="Proton_antipo_N"/>
</dbReference>
<dbReference type="STRING" id="1162668.LFE_2458"/>
<name>I0IS80_LEPFC</name>
<evidence type="ECO:0000256" key="8">
    <source>
        <dbReference type="SAM" id="Phobius"/>
    </source>
</evidence>
<evidence type="ECO:0000256" key="4">
    <source>
        <dbReference type="ARBA" id="ARBA00022989"/>
    </source>
</evidence>
<feature type="transmembrane region" description="Helical" evidence="8">
    <location>
        <begin position="395"/>
        <end position="415"/>
    </location>
</feature>
<evidence type="ECO:0000256" key="2">
    <source>
        <dbReference type="ARBA" id="ARBA00022475"/>
    </source>
</evidence>
<feature type="transmembrane region" description="Helical" evidence="8">
    <location>
        <begin position="252"/>
        <end position="273"/>
    </location>
</feature>
<dbReference type="InterPro" id="IPR001750">
    <property type="entry name" value="ND/Mrp_TM"/>
</dbReference>
<gene>
    <name evidence="11" type="ordered locus">LFE_2458</name>
</gene>
<dbReference type="AlphaFoldDB" id="I0IS80"/>
<evidence type="ECO:0000313" key="11">
    <source>
        <dbReference type="EMBL" id="BAM08129.1"/>
    </source>
</evidence>
<comment type="subcellular location">
    <subcellularLocation>
        <location evidence="1">Cell membrane</location>
        <topology evidence="1">Multi-pass membrane protein</topology>
    </subcellularLocation>
    <subcellularLocation>
        <location evidence="7">Membrane</location>
        <topology evidence="7">Multi-pass membrane protein</topology>
    </subcellularLocation>
</comment>
<evidence type="ECO:0000256" key="3">
    <source>
        <dbReference type="ARBA" id="ARBA00022692"/>
    </source>
</evidence>
<proteinExistence type="predicted"/>
<feature type="transmembrane region" description="Helical" evidence="8">
    <location>
        <begin position="285"/>
        <end position="306"/>
    </location>
</feature>
<keyword evidence="12" id="KW-1185">Reference proteome</keyword>
<dbReference type="HOGENOM" id="CLU_007100_8_1_0"/>
<accession>I0IS80</accession>
<feature type="domain" description="NADH:quinone oxidoreductase/Mrp antiporter transmembrane" evidence="9">
    <location>
        <begin position="137"/>
        <end position="427"/>
    </location>
</feature>
<dbReference type="RefSeq" id="WP_014450612.1">
    <property type="nucleotide sequence ID" value="NC_017094.1"/>
</dbReference>
<reference evidence="11 12" key="1">
    <citation type="journal article" date="2012" name="J. Bacteriol.">
        <title>Complete Genome Sequence of Leptospirillum ferrooxidans Strain C2-3, Isolated from a Fresh Volcanic Ash Deposit on the Island of Miyake, Japan.</title>
        <authorList>
            <person name="Fujimura R."/>
            <person name="Sato Y."/>
            <person name="Nishizawa T."/>
            <person name="Oshima K."/>
            <person name="Kim S.-W."/>
            <person name="Hattori M."/>
            <person name="Kamijo T."/>
            <person name="Ohta H."/>
        </authorList>
    </citation>
    <scope>NUCLEOTIDE SEQUENCE [LARGE SCALE GENOMIC DNA]</scope>
    <source>
        <strain evidence="11 12">C2-3</strain>
    </source>
</reference>
<evidence type="ECO:0000313" key="12">
    <source>
        <dbReference type="Proteomes" id="UP000007382"/>
    </source>
</evidence>
<keyword evidence="11" id="KW-0830">Ubiquinone</keyword>
<dbReference type="Proteomes" id="UP000007382">
    <property type="component" value="Chromosome"/>
</dbReference>
<dbReference type="KEGG" id="lfc:LFE_2458"/>
<dbReference type="PANTHER" id="PTHR42682">
    <property type="entry name" value="HYDROGENASE-4 COMPONENT F"/>
    <property type="match status" value="1"/>
</dbReference>
<dbReference type="Pfam" id="PF00361">
    <property type="entry name" value="Proton_antipo_M"/>
    <property type="match status" value="1"/>
</dbReference>
<dbReference type="NCBIfam" id="NF005086">
    <property type="entry name" value="PRK06521.1"/>
    <property type="match status" value="1"/>
</dbReference>
<evidence type="ECO:0000259" key="10">
    <source>
        <dbReference type="Pfam" id="PF00662"/>
    </source>
</evidence>
<feature type="transmembrane region" description="Helical" evidence="8">
    <location>
        <begin position="115"/>
        <end position="133"/>
    </location>
</feature>
<evidence type="ECO:0000256" key="1">
    <source>
        <dbReference type="ARBA" id="ARBA00004651"/>
    </source>
</evidence>
<keyword evidence="3 7" id="KW-0812">Transmembrane</keyword>
<evidence type="ECO:0000256" key="5">
    <source>
        <dbReference type="ARBA" id="ARBA00023002"/>
    </source>
</evidence>
<keyword evidence="5" id="KW-0560">Oxidoreductase</keyword>
<dbReference type="GO" id="GO:0016491">
    <property type="term" value="F:oxidoreductase activity"/>
    <property type="evidence" value="ECO:0007669"/>
    <property type="project" value="UniProtKB-KW"/>
</dbReference>
<keyword evidence="2" id="KW-1003">Cell membrane</keyword>
<dbReference type="PRINTS" id="PR01434">
    <property type="entry name" value="NADHDHGNASE5"/>
</dbReference>
<evidence type="ECO:0000259" key="9">
    <source>
        <dbReference type="Pfam" id="PF00361"/>
    </source>
</evidence>
<evidence type="ECO:0000256" key="7">
    <source>
        <dbReference type="RuleBase" id="RU000320"/>
    </source>
</evidence>
<feature type="transmembrane region" description="Helical" evidence="8">
    <location>
        <begin position="435"/>
        <end position="468"/>
    </location>
</feature>
<dbReference type="Pfam" id="PF00662">
    <property type="entry name" value="Proton_antipo_N"/>
    <property type="match status" value="1"/>
</dbReference>
<dbReference type="PANTHER" id="PTHR42682:SF3">
    <property type="entry name" value="FORMATE HYDROGENLYASE SUBUNIT 3-RELATED"/>
    <property type="match status" value="1"/>
</dbReference>
<keyword evidence="6 8" id="KW-0472">Membrane</keyword>
<feature type="transmembrane region" description="Helical" evidence="8">
    <location>
        <begin position="82"/>
        <end position="103"/>
    </location>
</feature>
<feature type="transmembrane region" description="Helical" evidence="8">
    <location>
        <begin position="356"/>
        <end position="374"/>
    </location>
</feature>
<feature type="domain" description="NADH-Ubiquinone oxidoreductase (complex I) chain 5 N-terminal" evidence="10">
    <location>
        <begin position="74"/>
        <end position="112"/>
    </location>
</feature>
<dbReference type="GO" id="GO:0005886">
    <property type="term" value="C:plasma membrane"/>
    <property type="evidence" value="ECO:0007669"/>
    <property type="project" value="UniProtKB-SubCell"/>
</dbReference>
<feature type="transmembrane region" description="Helical" evidence="8">
    <location>
        <begin position="214"/>
        <end position="240"/>
    </location>
</feature>
<sequence length="679" mass="74234">MIFSFTPLDLSLSAVVFWFVLAILSLLLSQVPSVPLYQMFLPSANGSLLLAISGFTGLNGSPQTKIIPFGLPGLPFHLHQDALSSLFILLIGFVSFGISVFAAGYFKEDHHRSDLGFLSFQYNLFLISMTLVLLSADSYLFLLSWESMAMTSYFLVVTDHEKDVVRQAGFLYLLLAHIGTLALFLSFGILSSGGSLSDFSGYAFDTMAKGHHSSFLMAMAFFLAFFGFGAKAGIFPLHIWLPEAHPVAPSPISALLSGVMLKVAIYGMIRVWFNLIGVQNLSWKWGAVVLAIGLFTALFGILFALTQNDLKRLLAYSSIDNIGIIVMGLGLSVIFFGTGHPIPGALGLIAALYHSLNHAVFKGILFLGAGSILHSSGEKNLNRMGGLIRSMPQTAALYLVAILSISAIPPLNGFVSEWLTFQTALSVPLLDTGGIRSLVALSAAGLALVSALTAMCFVKVYGIGFLGVPRTQPLPERHEATVFERLGMLWLAAGCLALGCLPTFVVSHLETISVSLTGEGLGKDANGAGWLWLVPESAKRASYSPFIFLVVIVSATMLTFFAIRFLFNKKTRKTSSWNCGYPVRTSRMQDTADSFSQPIRHFFSPAYRMTRHLPLPTDEKPIFFVEIDDQSWFLFYRPIQKLVEKLSALFGKLQTGKISVYLTYSFLTLLFLLFLVKSP</sequence>
<evidence type="ECO:0000256" key="6">
    <source>
        <dbReference type="ARBA" id="ARBA00023136"/>
    </source>
</evidence>
<feature type="transmembrane region" description="Helical" evidence="8">
    <location>
        <begin position="546"/>
        <end position="567"/>
    </location>
</feature>
<dbReference type="PATRIC" id="fig|1162668.3.peg.2919"/>
<feature type="transmembrane region" description="Helical" evidence="8">
    <location>
        <begin position="170"/>
        <end position="194"/>
    </location>
</feature>
<dbReference type="OrthoDB" id="9768329at2"/>
<dbReference type="EMBL" id="AP012342">
    <property type="protein sequence ID" value="BAM08129.1"/>
    <property type="molecule type" value="Genomic_DNA"/>
</dbReference>
<dbReference type="InterPro" id="IPR052175">
    <property type="entry name" value="ComplexI-like_HydComp"/>
</dbReference>
<protein>
    <submittedName>
        <fullName evidence="11">Putative NADH/ubiquinone/plastoquinone</fullName>
    </submittedName>
</protein>
<reference evidence="12" key="2">
    <citation type="submission" date="2012-03" db="EMBL/GenBank/DDBJ databases">
        <title>The complete genome sequence of the pioneer microbe on fresh volcanic deposit, Leptospirillum ferrooxidans strain C2-3.</title>
        <authorList>
            <person name="Fujimura R."/>
            <person name="Sato Y."/>
            <person name="Nishizawa T."/>
            <person name="Nanba K."/>
            <person name="Oshima K."/>
            <person name="Hattori M."/>
            <person name="Kamijo T."/>
            <person name="Ohta H."/>
        </authorList>
    </citation>
    <scope>NUCLEOTIDE SEQUENCE [LARGE SCALE GENOMIC DNA]</scope>
    <source>
        <strain evidence="12">C2-3</strain>
    </source>
</reference>
<feature type="transmembrane region" description="Helical" evidence="8">
    <location>
        <begin position="313"/>
        <end position="336"/>
    </location>
</feature>
<keyword evidence="4 8" id="KW-1133">Transmembrane helix</keyword>
<feature type="transmembrane region" description="Helical" evidence="8">
    <location>
        <begin position="658"/>
        <end position="676"/>
    </location>
</feature>